<evidence type="ECO:0000259" key="1">
    <source>
        <dbReference type="Pfam" id="PF12323"/>
    </source>
</evidence>
<feature type="non-terminal residue" evidence="2">
    <location>
        <position position="110"/>
    </location>
</feature>
<sequence>MNVYAIKIELKINNKERTKLAQPAGYSRFVYNYALGLSNQIDHKEYKFSTSKKLDTSKKLFTNYTKKEKEYQWCNKLSSRVYQNAFRALKNAFSRFFKGLGGYPRFKQKK</sequence>
<reference evidence="2" key="1">
    <citation type="submission" date="2021-02" db="EMBL/GenBank/DDBJ databases">
        <title>Metagenome analyses of Stigonema ocellatum DSM 106950, Chlorogloea purpurea SAG 13.99 and Gomphosphaeria aponina DSM 107014.</title>
        <authorList>
            <person name="Marter P."/>
            <person name="Huang S."/>
        </authorList>
    </citation>
    <scope>NUCLEOTIDE SEQUENCE</scope>
    <source>
        <strain evidence="2">JP213</strain>
    </source>
</reference>
<gene>
    <name evidence="2" type="ORF">DSM107014_07240</name>
</gene>
<evidence type="ECO:0000313" key="2">
    <source>
        <dbReference type="EMBL" id="MBR8827690.1"/>
    </source>
</evidence>
<comment type="caution">
    <text evidence="2">The sequence shown here is derived from an EMBL/GenBank/DDBJ whole genome shotgun (WGS) entry which is preliminary data.</text>
</comment>
<organism evidence="2 3">
    <name type="scientific">Gomphosphaeria aponina SAG 52.96 = DSM 107014</name>
    <dbReference type="NCBI Taxonomy" id="1521640"/>
    <lineage>
        <taxon>Bacteria</taxon>
        <taxon>Bacillati</taxon>
        <taxon>Cyanobacteriota</taxon>
        <taxon>Cyanophyceae</taxon>
        <taxon>Oscillatoriophycideae</taxon>
        <taxon>Chroococcales</taxon>
        <taxon>Gomphosphaeriaceae</taxon>
        <taxon>Gomphosphaeria</taxon>
    </lineage>
</organism>
<dbReference type="Pfam" id="PF12323">
    <property type="entry name" value="HTH_OrfB_IS605"/>
    <property type="match status" value="1"/>
</dbReference>
<protein>
    <submittedName>
        <fullName evidence="2">Helix-turn-helix domain-containing protein</fullName>
    </submittedName>
</protein>
<dbReference type="AlphaFoldDB" id="A0A941GQI2"/>
<accession>A0A941GQI2</accession>
<dbReference type="InterPro" id="IPR021027">
    <property type="entry name" value="Transposase_put_HTH"/>
</dbReference>
<proteinExistence type="predicted"/>
<name>A0A941GQI2_9CHRO</name>
<feature type="domain" description="Transposase putative helix-turn-helix" evidence="1">
    <location>
        <begin position="5"/>
        <end position="38"/>
    </location>
</feature>
<evidence type="ECO:0000313" key="3">
    <source>
        <dbReference type="Proteomes" id="UP000767446"/>
    </source>
</evidence>
<dbReference type="Proteomes" id="UP000767446">
    <property type="component" value="Unassembled WGS sequence"/>
</dbReference>
<dbReference type="EMBL" id="JADQBC010000039">
    <property type="protein sequence ID" value="MBR8827690.1"/>
    <property type="molecule type" value="Genomic_DNA"/>
</dbReference>